<dbReference type="AlphaFoldDB" id="A0A212J2H5"/>
<evidence type="ECO:0000256" key="2">
    <source>
        <dbReference type="ARBA" id="ARBA00023054"/>
    </source>
</evidence>
<dbReference type="SUPFAM" id="SSF111369">
    <property type="entry name" value="HlyD-like secretion proteins"/>
    <property type="match status" value="2"/>
</dbReference>
<feature type="transmembrane region" description="Helical" evidence="4">
    <location>
        <begin position="39"/>
        <end position="60"/>
    </location>
</feature>
<keyword evidence="4" id="KW-0812">Transmembrane</keyword>
<gene>
    <name evidence="6" type="ORF">KL86CLO1_10373</name>
</gene>
<dbReference type="PANTHER" id="PTHR32347">
    <property type="entry name" value="EFFLUX SYSTEM COMPONENT YKNX-RELATED"/>
    <property type="match status" value="1"/>
</dbReference>
<dbReference type="GO" id="GO:0030313">
    <property type="term" value="C:cell envelope"/>
    <property type="evidence" value="ECO:0007669"/>
    <property type="project" value="UniProtKB-SubCell"/>
</dbReference>
<dbReference type="Gene3D" id="2.40.50.100">
    <property type="match status" value="2"/>
</dbReference>
<evidence type="ECO:0000256" key="3">
    <source>
        <dbReference type="SAM" id="Coils"/>
    </source>
</evidence>
<dbReference type="InterPro" id="IPR050465">
    <property type="entry name" value="UPF0194_transport"/>
</dbReference>
<dbReference type="Pfam" id="PF25973">
    <property type="entry name" value="BSH_CzcB"/>
    <property type="match status" value="1"/>
</dbReference>
<evidence type="ECO:0000259" key="5">
    <source>
        <dbReference type="Pfam" id="PF25973"/>
    </source>
</evidence>
<dbReference type="EMBL" id="FLUN01000001">
    <property type="protein sequence ID" value="SBV93385.1"/>
    <property type="molecule type" value="Genomic_DNA"/>
</dbReference>
<sequence length="569" mass="60604">MAEMETPIVETTVPAAPAAPATPKPAAKKRKKKKTVRNIIIALVVLAALGVGVYFLYGFLTKKEDVNSQMQTGVAQLSSIQSTVQGSGNAMAKESAAIALTQGGTVEQVLVAVGDKVFAGQPLYVIRSQAAEDAVKTAQERVNNLLKDLASLQKQISDLTLRAPFSGKLVEVSEFTPGGEISENAAVATLVNDKKLKLSLYFSYAYDGSIYTGQTVDVSIPAVMRSFAGTVEAINKVHYVSPEGADHFEVVISFDNPGTLTEGMAATASLTGSDGTPIYPYENGETKYYESRKLTTAAGGPLLSANLLRYADVKAGDVLLTMSSETLDESIRAKQTEINEANDKLAEAQKALENFNAVSPIDGTVTSCTLTPGAEVKSGDTVITISNDSTMVVEITVDDRNISFVKPGMMVDLNTYDGNVFMGIVTKIDMSLSGDSKGSGMTNYPVTLEVDNSGGTLLAGMWLNYSFVASQSDDCIVVPMQSVKYVPDEEGNTAAVVFIQAETKPENTVDVEIPPSDPNNPPAYPSQDEGFYAVPVTTGLSDDYNVEITEGLMGGETIFVNYYVEQAWT</sequence>
<dbReference type="PANTHER" id="PTHR32347:SF23">
    <property type="entry name" value="BLL5650 PROTEIN"/>
    <property type="match status" value="1"/>
</dbReference>
<evidence type="ECO:0000256" key="4">
    <source>
        <dbReference type="SAM" id="Phobius"/>
    </source>
</evidence>
<reference evidence="6" key="1">
    <citation type="submission" date="2016-04" db="EMBL/GenBank/DDBJ databases">
        <authorList>
            <person name="Evans L.H."/>
            <person name="Alamgir A."/>
            <person name="Owens N."/>
            <person name="Weber N.D."/>
            <person name="Virtaneva K."/>
            <person name="Barbian K."/>
            <person name="Babar A."/>
            <person name="Rosenke K."/>
        </authorList>
    </citation>
    <scope>NUCLEOTIDE SEQUENCE</scope>
    <source>
        <strain evidence="6">86</strain>
    </source>
</reference>
<comment type="subcellular location">
    <subcellularLocation>
        <location evidence="1">Cell envelope</location>
    </subcellularLocation>
</comment>
<accession>A0A212J2H5</accession>
<feature type="domain" description="CzcB-like barrel-sandwich hybrid" evidence="5">
    <location>
        <begin position="96"/>
        <end position="190"/>
    </location>
</feature>
<feature type="coiled-coil region" evidence="3">
    <location>
        <begin position="324"/>
        <end position="358"/>
    </location>
</feature>
<keyword evidence="2 3" id="KW-0175">Coiled coil</keyword>
<evidence type="ECO:0000313" key="6">
    <source>
        <dbReference type="EMBL" id="SBV93385.1"/>
    </source>
</evidence>
<protein>
    <submittedName>
        <fullName evidence="6">Putative mucin-2 (MUC-2) (Intestinal mucin-2)</fullName>
    </submittedName>
</protein>
<feature type="coiled-coil region" evidence="3">
    <location>
        <begin position="128"/>
        <end position="162"/>
    </location>
</feature>
<name>A0A212J2H5_9FIRM</name>
<organism evidence="6">
    <name type="scientific">uncultured Eubacteriales bacterium</name>
    <dbReference type="NCBI Taxonomy" id="172733"/>
    <lineage>
        <taxon>Bacteria</taxon>
        <taxon>Bacillati</taxon>
        <taxon>Bacillota</taxon>
        <taxon>Clostridia</taxon>
        <taxon>Eubacteriales</taxon>
        <taxon>environmental samples</taxon>
    </lineage>
</organism>
<keyword evidence="4" id="KW-0472">Membrane</keyword>
<proteinExistence type="predicted"/>
<evidence type="ECO:0000256" key="1">
    <source>
        <dbReference type="ARBA" id="ARBA00004196"/>
    </source>
</evidence>
<keyword evidence="4" id="KW-1133">Transmembrane helix</keyword>
<dbReference type="Gene3D" id="2.40.420.20">
    <property type="match status" value="1"/>
</dbReference>
<dbReference type="Gene3D" id="2.40.30.170">
    <property type="match status" value="2"/>
</dbReference>
<dbReference type="InterPro" id="IPR058647">
    <property type="entry name" value="BSH_CzcB-like"/>
</dbReference>